<evidence type="ECO:0000259" key="2">
    <source>
        <dbReference type="Pfam" id="PF02698"/>
    </source>
</evidence>
<dbReference type="Proteomes" id="UP000825258">
    <property type="component" value="Chromosome"/>
</dbReference>
<keyword evidence="1" id="KW-0812">Transmembrane</keyword>
<keyword evidence="4" id="KW-1185">Reference proteome</keyword>
<dbReference type="CDD" id="cd06259">
    <property type="entry name" value="YdcF-like"/>
    <property type="match status" value="1"/>
</dbReference>
<dbReference type="PANTHER" id="PTHR30336:SF20">
    <property type="entry name" value="DUF218 DOMAIN-CONTAINING PROTEIN"/>
    <property type="match status" value="1"/>
</dbReference>
<dbReference type="Pfam" id="PF02698">
    <property type="entry name" value="DUF218"/>
    <property type="match status" value="1"/>
</dbReference>
<dbReference type="InterPro" id="IPR051599">
    <property type="entry name" value="Cell_Envelope_Assoc"/>
</dbReference>
<gene>
    <name evidence="3" type="ORF">KK2020170_22610</name>
</gene>
<feature type="domain" description="DUF218" evidence="2">
    <location>
        <begin position="53"/>
        <end position="189"/>
    </location>
</feature>
<dbReference type="RefSeq" id="WP_221258477.1">
    <property type="nucleotide sequence ID" value="NZ_AP024749.1"/>
</dbReference>
<keyword evidence="1" id="KW-1133">Transmembrane helix</keyword>
<protein>
    <recommendedName>
        <fullName evidence="2">DUF218 domain-containing protein</fullName>
    </recommendedName>
</protein>
<dbReference type="PANTHER" id="PTHR30336">
    <property type="entry name" value="INNER MEMBRANE PROTEIN, PROBABLE PERMEASE"/>
    <property type="match status" value="1"/>
</dbReference>
<keyword evidence="1" id="KW-0472">Membrane</keyword>
<evidence type="ECO:0000313" key="4">
    <source>
        <dbReference type="Proteomes" id="UP000825258"/>
    </source>
</evidence>
<reference evidence="3 4" key="1">
    <citation type="submission" date="2021-06" db="EMBL/GenBank/DDBJ databases">
        <title>Whole genome sequences of Flavobacterium sp. KK2020170 and assembly.</title>
        <authorList>
            <person name="Kitahara K."/>
            <person name="Miyoshi S."/>
            <person name="Uesaka K."/>
        </authorList>
    </citation>
    <scope>NUCLEOTIDE SEQUENCE [LARGE SCALE GENOMIC DNA]</scope>
    <source>
        <strain evidence="3 4">KK2020170</strain>
    </source>
</reference>
<evidence type="ECO:0000313" key="3">
    <source>
        <dbReference type="EMBL" id="BCY29393.1"/>
    </source>
</evidence>
<proteinExistence type="predicted"/>
<accession>A0ABM7S791</accession>
<name>A0ABM7S791_9FLAO</name>
<dbReference type="EMBL" id="AP024749">
    <property type="protein sequence ID" value="BCY29393.1"/>
    <property type="molecule type" value="Genomic_DNA"/>
</dbReference>
<organism evidence="3 4">
    <name type="scientific">Flavobacterium okayamense</name>
    <dbReference type="NCBI Taxonomy" id="2830782"/>
    <lineage>
        <taxon>Bacteria</taxon>
        <taxon>Pseudomonadati</taxon>
        <taxon>Bacteroidota</taxon>
        <taxon>Flavobacteriia</taxon>
        <taxon>Flavobacteriales</taxon>
        <taxon>Flavobacteriaceae</taxon>
        <taxon>Flavobacterium</taxon>
    </lineage>
</organism>
<evidence type="ECO:0000256" key="1">
    <source>
        <dbReference type="SAM" id="Phobius"/>
    </source>
</evidence>
<feature type="transmembrane region" description="Helical" evidence="1">
    <location>
        <begin position="7"/>
        <end position="26"/>
    </location>
</feature>
<dbReference type="InterPro" id="IPR003848">
    <property type="entry name" value="DUF218"/>
</dbReference>
<sequence>MLFKKHIYIIYIGFWCLLPIVIVSFFCNTIVLENSKNKSFSDASKISHNKVGLVLGTSKYLKNGKLNPYFTCRIKATQKLYNANKISFILVSGDNSQIDYNEPLDFKKELVLLGIPENKIILDYAGFRTLDSVVRANKIFNLNSFTIISQPFHTRRALFISNVNNLNAIAFNAEEIEGTANIFSSIREYFARTKVLLDFLFGIEPKFLGEKILIK</sequence>